<dbReference type="GO" id="GO:0070403">
    <property type="term" value="F:NAD+ binding"/>
    <property type="evidence" value="ECO:0007669"/>
    <property type="project" value="UniProtKB-UniRule"/>
</dbReference>
<protein>
    <recommendedName>
        <fullName evidence="3">NAD-dependent protein deacylase</fullName>
        <ecNumber evidence="3">2.3.1.286</ecNumber>
    </recommendedName>
    <alternativeName>
        <fullName evidence="3">Regulatory protein SIR2 homolog</fullName>
    </alternativeName>
</protein>
<evidence type="ECO:0000259" key="5">
    <source>
        <dbReference type="PROSITE" id="PS50305"/>
    </source>
</evidence>
<feature type="binding site" evidence="3">
    <location>
        <position position="64"/>
    </location>
    <ligand>
        <name>substrate</name>
    </ligand>
</feature>
<dbReference type="EC" id="2.3.1.286" evidence="3"/>
<sequence length="252" mass="25820">MIAPRPAAGTRLFVLTGAGISAESGLGTFRDPGGLWRRFDPMRLATPEAFARDPEEVHAFYNLRRAGVKAAAANPAHAALARLQAGLAAAGGGLFLCTQNVDDLHERAGAGAVVHMHGELMRARCLACGAGTPWETDLGTDTPCPACGARGGMRPDVVWFGEVPLHLDAIEAALAAADLFVAIGTSGSVYPAAGFVARARADGIPTHEINLAPSDTAGAFDTACYGPASRTVPAFAEAVLAGRPLPQGDQGA</sequence>
<dbReference type="InterPro" id="IPR003000">
    <property type="entry name" value="Sirtuin"/>
</dbReference>
<comment type="caution">
    <text evidence="6">The sequence shown here is derived from an EMBL/GenBank/DDBJ whole genome shotgun (WGS) entry which is preliminary data.</text>
</comment>
<dbReference type="PROSITE" id="PS50305">
    <property type="entry name" value="SIRTUIN"/>
    <property type="match status" value="1"/>
</dbReference>
<comment type="catalytic activity">
    <reaction evidence="3">
        <text>N(6)-acetyl-L-lysyl-[protein] + NAD(+) + H2O = 2''-O-acetyl-ADP-D-ribose + nicotinamide + L-lysyl-[protein]</text>
        <dbReference type="Rhea" id="RHEA:43636"/>
        <dbReference type="Rhea" id="RHEA-COMP:9752"/>
        <dbReference type="Rhea" id="RHEA-COMP:10731"/>
        <dbReference type="ChEBI" id="CHEBI:15377"/>
        <dbReference type="ChEBI" id="CHEBI:17154"/>
        <dbReference type="ChEBI" id="CHEBI:29969"/>
        <dbReference type="ChEBI" id="CHEBI:57540"/>
        <dbReference type="ChEBI" id="CHEBI:61930"/>
        <dbReference type="ChEBI" id="CHEBI:83767"/>
        <dbReference type="EC" id="2.3.1.286"/>
    </reaction>
</comment>
<keyword evidence="2 3" id="KW-0520">NAD</keyword>
<comment type="cofactor">
    <cofactor evidence="3">
        <name>Zn(2+)</name>
        <dbReference type="ChEBI" id="CHEBI:29105"/>
    </cofactor>
    <text evidence="3">Binds 1 zinc ion per subunit.</text>
</comment>
<keyword evidence="3 4" id="KW-0479">Metal-binding</keyword>
<dbReference type="GO" id="GO:0017136">
    <property type="term" value="F:histone deacetylase activity, NAD-dependent"/>
    <property type="evidence" value="ECO:0007669"/>
    <property type="project" value="TreeGrafter"/>
</dbReference>
<comment type="function">
    <text evidence="3">NAD-dependent lysine deacetylase and desuccinylase that specifically removes acetyl and succinyl groups on target proteins. Modulates the activities of several proteins which are inactive in their acylated form.</text>
</comment>
<feature type="binding site" evidence="3">
    <location>
        <begin position="210"/>
        <end position="212"/>
    </location>
    <ligand>
        <name>NAD(+)</name>
        <dbReference type="ChEBI" id="CHEBI:57540"/>
    </ligand>
</feature>
<dbReference type="InterPro" id="IPR026590">
    <property type="entry name" value="Ssirtuin_cat_dom"/>
</dbReference>
<feature type="binding site" evidence="3 4">
    <location>
        <position position="125"/>
    </location>
    <ligand>
        <name>Zn(2+)</name>
        <dbReference type="ChEBI" id="CHEBI:29105"/>
    </ligand>
</feature>
<dbReference type="Pfam" id="PF02146">
    <property type="entry name" value="SIR2"/>
    <property type="match status" value="1"/>
</dbReference>
<proteinExistence type="inferred from homology"/>
<dbReference type="InterPro" id="IPR029035">
    <property type="entry name" value="DHS-like_NAD/FAD-binding_dom"/>
</dbReference>
<feature type="binding site" evidence="3 4">
    <location>
        <position position="144"/>
    </location>
    <ligand>
        <name>Zn(2+)</name>
        <dbReference type="ChEBI" id="CHEBI:29105"/>
    </ligand>
</feature>
<keyword evidence="7" id="KW-1185">Reference proteome</keyword>
<keyword evidence="1" id="KW-0808">Transferase</keyword>
<dbReference type="SUPFAM" id="SSF52467">
    <property type="entry name" value="DHS-like NAD/FAD-binding domain"/>
    <property type="match status" value="1"/>
</dbReference>
<name>A0A3S2YXH5_9HYPH</name>
<dbReference type="Gene3D" id="3.30.1600.10">
    <property type="entry name" value="SIR2/SIRT2 'Small Domain"/>
    <property type="match status" value="1"/>
</dbReference>
<organism evidence="6 7">
    <name type="scientific">Methylobacterium oryzihabitans</name>
    <dbReference type="NCBI Taxonomy" id="2499852"/>
    <lineage>
        <taxon>Bacteria</taxon>
        <taxon>Pseudomonadati</taxon>
        <taxon>Pseudomonadota</taxon>
        <taxon>Alphaproteobacteria</taxon>
        <taxon>Hyphomicrobiales</taxon>
        <taxon>Methylobacteriaceae</taxon>
        <taxon>Methylobacterium</taxon>
    </lineage>
</organism>
<evidence type="ECO:0000256" key="3">
    <source>
        <dbReference type="HAMAP-Rule" id="MF_01121"/>
    </source>
</evidence>
<comment type="domain">
    <text evidence="3">2 residues (Tyr-61 and Arg-64) present in a large hydrophobic pocket are probably involved in substrate specificity. They are important for desuccinylation activity, but dispensable for deacetylation activity.</text>
</comment>
<dbReference type="Proteomes" id="UP000286997">
    <property type="component" value="Unassembled WGS sequence"/>
</dbReference>
<dbReference type="OrthoDB" id="9800582at2"/>
<feature type="binding site" evidence="3">
    <location>
        <begin position="184"/>
        <end position="186"/>
    </location>
    <ligand>
        <name>NAD(+)</name>
        <dbReference type="ChEBI" id="CHEBI:57540"/>
    </ligand>
</feature>
<evidence type="ECO:0000256" key="1">
    <source>
        <dbReference type="ARBA" id="ARBA00022679"/>
    </source>
</evidence>
<evidence type="ECO:0000313" key="6">
    <source>
        <dbReference type="EMBL" id="RVU21586.1"/>
    </source>
</evidence>
<dbReference type="InterPro" id="IPR050134">
    <property type="entry name" value="NAD-dep_sirtuin_deacylases"/>
</dbReference>
<feature type="domain" description="Deacetylase sirtuin-type" evidence="5">
    <location>
        <begin position="1"/>
        <end position="242"/>
    </location>
</feature>
<feature type="binding site" evidence="3">
    <location>
        <begin position="99"/>
        <end position="102"/>
    </location>
    <ligand>
        <name>NAD(+)</name>
        <dbReference type="ChEBI" id="CHEBI:57540"/>
    </ligand>
</feature>
<dbReference type="GO" id="GO:0036054">
    <property type="term" value="F:protein-malonyllysine demalonylase activity"/>
    <property type="evidence" value="ECO:0007669"/>
    <property type="project" value="InterPro"/>
</dbReference>
<feature type="binding site" evidence="3 4">
    <location>
        <position position="147"/>
    </location>
    <ligand>
        <name>Zn(2+)</name>
        <dbReference type="ChEBI" id="CHEBI:29105"/>
    </ligand>
</feature>
<dbReference type="RefSeq" id="WP_127726829.1">
    <property type="nucleotide sequence ID" value="NZ_SACP01000001.1"/>
</dbReference>
<gene>
    <name evidence="3" type="primary">cobB</name>
    <name evidence="6" type="ORF">EOE48_00570</name>
</gene>
<feature type="active site" description="Proton acceptor" evidence="3 4">
    <location>
        <position position="117"/>
    </location>
</feature>
<comment type="similarity">
    <text evidence="3">Belongs to the sirtuin family. Class III subfamily.</text>
</comment>
<dbReference type="InterPro" id="IPR027546">
    <property type="entry name" value="Sirtuin_class_III"/>
</dbReference>
<feature type="binding site" evidence="3 4">
    <location>
        <position position="128"/>
    </location>
    <ligand>
        <name>Zn(2+)</name>
        <dbReference type="ChEBI" id="CHEBI:29105"/>
    </ligand>
</feature>
<dbReference type="HAMAP" id="MF_01121">
    <property type="entry name" value="Sirtuin_ClassIII"/>
    <property type="match status" value="1"/>
</dbReference>
<feature type="binding site" evidence="3">
    <location>
        <begin position="17"/>
        <end position="36"/>
    </location>
    <ligand>
        <name>NAD(+)</name>
        <dbReference type="ChEBI" id="CHEBI:57540"/>
    </ligand>
</feature>
<dbReference type="InterPro" id="IPR026591">
    <property type="entry name" value="Sirtuin_cat_small_dom_sf"/>
</dbReference>
<evidence type="ECO:0000256" key="4">
    <source>
        <dbReference type="PROSITE-ProRule" id="PRU00236"/>
    </source>
</evidence>
<feature type="binding site" evidence="3">
    <location>
        <position position="228"/>
    </location>
    <ligand>
        <name>NAD(+)</name>
        <dbReference type="ChEBI" id="CHEBI:57540"/>
    </ligand>
</feature>
<evidence type="ECO:0000256" key="2">
    <source>
        <dbReference type="ARBA" id="ARBA00023027"/>
    </source>
</evidence>
<dbReference type="Gene3D" id="3.40.50.1220">
    <property type="entry name" value="TPP-binding domain"/>
    <property type="match status" value="1"/>
</dbReference>
<dbReference type="GO" id="GO:0005737">
    <property type="term" value="C:cytoplasm"/>
    <property type="evidence" value="ECO:0007669"/>
    <property type="project" value="UniProtKB-SubCell"/>
</dbReference>
<dbReference type="EMBL" id="SACP01000001">
    <property type="protein sequence ID" value="RVU21586.1"/>
    <property type="molecule type" value="Genomic_DNA"/>
</dbReference>
<accession>A0A3S2YXH5</accession>
<dbReference type="AlphaFoldDB" id="A0A3S2YXH5"/>
<keyword evidence="3 4" id="KW-0862">Zinc</keyword>
<dbReference type="PANTHER" id="PTHR11085">
    <property type="entry name" value="NAD-DEPENDENT PROTEIN DEACYLASE SIRTUIN-5, MITOCHONDRIAL-RELATED"/>
    <property type="match status" value="1"/>
</dbReference>
<dbReference type="GO" id="GO:0036055">
    <property type="term" value="F:protein-succinyllysine desuccinylase activity"/>
    <property type="evidence" value="ECO:0007669"/>
    <property type="project" value="UniProtKB-UniRule"/>
</dbReference>
<reference evidence="6 7" key="1">
    <citation type="submission" date="2019-01" db="EMBL/GenBank/DDBJ databases">
        <authorList>
            <person name="Chen W.-M."/>
        </authorList>
    </citation>
    <scope>NUCLEOTIDE SEQUENCE [LARGE SCALE GENOMIC DNA]</scope>
    <source>
        <strain evidence="6 7">TER-1</strain>
    </source>
</reference>
<dbReference type="PANTHER" id="PTHR11085:SF4">
    <property type="entry name" value="NAD-DEPENDENT PROTEIN DEACYLASE"/>
    <property type="match status" value="1"/>
</dbReference>
<evidence type="ECO:0000313" key="7">
    <source>
        <dbReference type="Proteomes" id="UP000286997"/>
    </source>
</evidence>
<keyword evidence="3" id="KW-0963">Cytoplasm</keyword>
<comment type="catalytic activity">
    <reaction evidence="3">
        <text>N(6)-succinyl-L-lysyl-[protein] + NAD(+) + H2O = 2''-O-succinyl-ADP-D-ribose + nicotinamide + L-lysyl-[protein]</text>
        <dbReference type="Rhea" id="RHEA:47668"/>
        <dbReference type="Rhea" id="RHEA-COMP:9752"/>
        <dbReference type="Rhea" id="RHEA-COMP:11877"/>
        <dbReference type="ChEBI" id="CHEBI:15377"/>
        <dbReference type="ChEBI" id="CHEBI:17154"/>
        <dbReference type="ChEBI" id="CHEBI:29969"/>
        <dbReference type="ChEBI" id="CHEBI:57540"/>
        <dbReference type="ChEBI" id="CHEBI:87830"/>
        <dbReference type="ChEBI" id="CHEBI:87832"/>
    </reaction>
</comment>
<dbReference type="GO" id="GO:0008270">
    <property type="term" value="F:zinc ion binding"/>
    <property type="evidence" value="ECO:0007669"/>
    <property type="project" value="UniProtKB-UniRule"/>
</dbReference>
<feature type="binding site" evidence="3">
    <location>
        <position position="61"/>
    </location>
    <ligand>
        <name>substrate</name>
    </ligand>
</feature>
<comment type="subcellular location">
    <subcellularLocation>
        <location evidence="3">Cytoplasm</location>
    </subcellularLocation>
</comment>